<dbReference type="PANTHER" id="PTHR35530">
    <property type="entry name" value="TAUTOMERASE-RELATED"/>
    <property type="match status" value="1"/>
</dbReference>
<proteinExistence type="inferred from homology"/>
<dbReference type="InterPro" id="IPR014347">
    <property type="entry name" value="Tautomerase/MIF_sf"/>
</dbReference>
<dbReference type="InterPro" id="IPR004370">
    <property type="entry name" value="4-OT-like_dom"/>
</dbReference>
<reference evidence="6 7" key="1">
    <citation type="submission" date="2015-11" db="EMBL/GenBank/DDBJ databases">
        <authorList>
            <person name="Varghese N."/>
        </authorList>
    </citation>
    <scope>NUCLEOTIDE SEQUENCE [LARGE SCALE GENOMIC DNA]</scope>
    <source>
        <strain evidence="6 7">JGI-25</strain>
    </source>
</reference>
<dbReference type="PANTHER" id="PTHR35530:SF1">
    <property type="entry name" value="2-HYDROXYMUCONATE TAUTOMERASE"/>
    <property type="match status" value="1"/>
</dbReference>
<dbReference type="RefSeq" id="WP_072263844.1">
    <property type="nucleotide sequence ID" value="NZ_CZVV01000044.1"/>
</dbReference>
<sequence length="81" mass="9338">MPVVIINMLEGRTRQMKRELIKKVTDAVVESLKVNPESVRVIINEISKENFAVAGLPIEEYRQKKENGLLEMKTIKKTNEK</sequence>
<name>A0A916PI81_KRYT1</name>
<dbReference type="Proteomes" id="UP000243105">
    <property type="component" value="Unassembled WGS sequence"/>
</dbReference>
<accession>A0A916PI81</accession>
<gene>
    <name evidence="6" type="ORF">JGI25_00804</name>
</gene>
<comment type="similarity">
    <text evidence="1 4">Belongs to the 4-oxalocrotonate tautomerase family.</text>
</comment>
<evidence type="ECO:0000256" key="3">
    <source>
        <dbReference type="PIRSR" id="PIRSR618191-1"/>
    </source>
</evidence>
<comment type="caution">
    <text evidence="6">The sequence shown here is derived from an EMBL/GenBank/DDBJ whole genome shotgun (WGS) entry which is preliminary data.</text>
</comment>
<evidence type="ECO:0000256" key="2">
    <source>
        <dbReference type="ARBA" id="ARBA00023235"/>
    </source>
</evidence>
<dbReference type="Pfam" id="PF01361">
    <property type="entry name" value="Tautomerase"/>
    <property type="match status" value="1"/>
</dbReference>
<organism evidence="6 7">
    <name type="scientific">Kryptobacter tengchongensis</name>
    <dbReference type="NCBI Taxonomy" id="1643429"/>
    <lineage>
        <taxon>Bacteria</taxon>
        <taxon>Pseudomonadati</taxon>
        <taxon>Candidatus Kryptoniota</taxon>
        <taxon>Candidatus Kryptobacter</taxon>
    </lineage>
</organism>
<dbReference type="InterPro" id="IPR018191">
    <property type="entry name" value="4-OT"/>
</dbReference>
<dbReference type="NCBIfam" id="NF002571">
    <property type="entry name" value="PRK02220.1"/>
    <property type="match status" value="1"/>
</dbReference>
<feature type="active site" description="Proton acceptor; via imino nitrogen" evidence="3">
    <location>
        <position position="2"/>
    </location>
</feature>
<dbReference type="EC" id="5.3.2.-" evidence="4"/>
<dbReference type="SUPFAM" id="SSF55331">
    <property type="entry name" value="Tautomerase/MIF"/>
    <property type="match status" value="1"/>
</dbReference>
<dbReference type="Gene3D" id="3.30.429.10">
    <property type="entry name" value="Macrophage Migration Inhibitory Factor"/>
    <property type="match status" value="1"/>
</dbReference>
<dbReference type="AlphaFoldDB" id="A0A916PI81"/>
<dbReference type="NCBIfam" id="TIGR00013">
    <property type="entry name" value="taut"/>
    <property type="match status" value="1"/>
</dbReference>
<evidence type="ECO:0000256" key="1">
    <source>
        <dbReference type="ARBA" id="ARBA00006723"/>
    </source>
</evidence>
<dbReference type="GO" id="GO:0016853">
    <property type="term" value="F:isomerase activity"/>
    <property type="evidence" value="ECO:0007669"/>
    <property type="project" value="UniProtKB-UniRule"/>
</dbReference>
<keyword evidence="2 4" id="KW-0413">Isomerase</keyword>
<evidence type="ECO:0000259" key="5">
    <source>
        <dbReference type="Pfam" id="PF01361"/>
    </source>
</evidence>
<evidence type="ECO:0000313" key="7">
    <source>
        <dbReference type="Proteomes" id="UP000243105"/>
    </source>
</evidence>
<feature type="domain" description="4-oxalocrotonate tautomerase-like" evidence="5">
    <location>
        <begin position="2"/>
        <end position="59"/>
    </location>
</feature>
<dbReference type="EMBL" id="CZVV01000044">
    <property type="protein sequence ID" value="CUT00881.1"/>
    <property type="molecule type" value="Genomic_DNA"/>
</dbReference>
<evidence type="ECO:0000313" key="6">
    <source>
        <dbReference type="EMBL" id="CUT00881.1"/>
    </source>
</evidence>
<protein>
    <recommendedName>
        <fullName evidence="4">Tautomerase</fullName>
        <ecNumber evidence="4">5.3.2.-</ecNumber>
    </recommendedName>
</protein>
<evidence type="ECO:0000256" key="4">
    <source>
        <dbReference type="RuleBase" id="RU362032"/>
    </source>
</evidence>